<accession>A0A8T2V4L1</accession>
<sequence length="141" mass="16580">MYSEKANTDGMSQLMSDKLDKNNFHAWRFRMMNFLMGKGYWKYIKGDNKNALQLPERNRNAEQIRSYEEWNQGARKVMYWLSVSIQDSMIGHIQDAKTSKEAWNSLVTLHLEPSNEISNTQFGVDLSWKLFDSKWTTCPLS</sequence>
<dbReference type="PANTHER" id="PTHR47481">
    <property type="match status" value="1"/>
</dbReference>
<dbReference type="Pfam" id="PF14223">
    <property type="entry name" value="Retrotran_gag_2"/>
    <property type="match status" value="1"/>
</dbReference>
<dbReference type="Proteomes" id="UP000825935">
    <property type="component" value="Chromosome 3"/>
</dbReference>
<keyword evidence="2" id="KW-1185">Reference proteome</keyword>
<name>A0A8T2V4L1_CERRI</name>
<dbReference type="OrthoDB" id="8039827at2759"/>
<proteinExistence type="predicted"/>
<dbReference type="AlphaFoldDB" id="A0A8T2V4L1"/>
<evidence type="ECO:0000313" key="1">
    <source>
        <dbReference type="EMBL" id="KAH7442352.1"/>
    </source>
</evidence>
<organism evidence="1 2">
    <name type="scientific">Ceratopteris richardii</name>
    <name type="common">Triangle waterfern</name>
    <dbReference type="NCBI Taxonomy" id="49495"/>
    <lineage>
        <taxon>Eukaryota</taxon>
        <taxon>Viridiplantae</taxon>
        <taxon>Streptophyta</taxon>
        <taxon>Embryophyta</taxon>
        <taxon>Tracheophyta</taxon>
        <taxon>Polypodiopsida</taxon>
        <taxon>Polypodiidae</taxon>
        <taxon>Polypodiales</taxon>
        <taxon>Pteridineae</taxon>
        <taxon>Pteridaceae</taxon>
        <taxon>Parkerioideae</taxon>
        <taxon>Ceratopteris</taxon>
    </lineage>
</organism>
<protein>
    <recommendedName>
        <fullName evidence="3">Retrotransposon Copia-like N-terminal domain-containing protein</fullName>
    </recommendedName>
</protein>
<dbReference type="PANTHER" id="PTHR47481:SF14">
    <property type="entry name" value="RETROTRANSPOSON COPIA-LIKE N-TERMINAL DOMAIN-CONTAINING PROTEIN"/>
    <property type="match status" value="1"/>
</dbReference>
<comment type="caution">
    <text evidence="1">The sequence shown here is derived from an EMBL/GenBank/DDBJ whole genome shotgun (WGS) entry which is preliminary data.</text>
</comment>
<dbReference type="EMBL" id="CM035408">
    <property type="protein sequence ID" value="KAH7442352.1"/>
    <property type="molecule type" value="Genomic_DNA"/>
</dbReference>
<evidence type="ECO:0008006" key="3">
    <source>
        <dbReference type="Google" id="ProtNLM"/>
    </source>
</evidence>
<evidence type="ECO:0000313" key="2">
    <source>
        <dbReference type="Proteomes" id="UP000825935"/>
    </source>
</evidence>
<gene>
    <name evidence="1" type="ORF">KP509_03G084200</name>
</gene>
<reference evidence="1" key="1">
    <citation type="submission" date="2021-08" db="EMBL/GenBank/DDBJ databases">
        <title>WGS assembly of Ceratopteris richardii.</title>
        <authorList>
            <person name="Marchant D.B."/>
            <person name="Chen G."/>
            <person name="Jenkins J."/>
            <person name="Shu S."/>
            <person name="Leebens-Mack J."/>
            <person name="Grimwood J."/>
            <person name="Schmutz J."/>
            <person name="Soltis P."/>
            <person name="Soltis D."/>
            <person name="Chen Z.-H."/>
        </authorList>
    </citation>
    <scope>NUCLEOTIDE SEQUENCE</scope>
    <source>
        <strain evidence="1">Whitten #5841</strain>
        <tissue evidence="1">Leaf</tissue>
    </source>
</reference>